<dbReference type="InterPro" id="IPR053137">
    <property type="entry name" value="NLR-like"/>
</dbReference>
<dbReference type="PANTHER" id="PTHR46082">
    <property type="entry name" value="ATP/GTP-BINDING PROTEIN-RELATED"/>
    <property type="match status" value="1"/>
</dbReference>
<dbReference type="GO" id="GO:0003824">
    <property type="term" value="F:catalytic activity"/>
    <property type="evidence" value="ECO:0007669"/>
    <property type="project" value="InterPro"/>
</dbReference>
<evidence type="ECO:0000313" key="1">
    <source>
        <dbReference type="EMBL" id="KAK5635504.1"/>
    </source>
</evidence>
<dbReference type="PANTHER" id="PTHR46082:SF11">
    <property type="entry name" value="AAA+ ATPASE DOMAIN-CONTAINING PROTEIN-RELATED"/>
    <property type="match status" value="1"/>
</dbReference>
<dbReference type="InterPro" id="IPR035994">
    <property type="entry name" value="Nucleoside_phosphorylase_sf"/>
</dbReference>
<accession>A0AAN7V2E7</accession>
<comment type="caution">
    <text evidence="1">The sequence shown here is derived from an EMBL/GenBank/DDBJ whole genome shotgun (WGS) entry which is preliminary data.</text>
</comment>
<sequence length="331" mass="36353">MANSTPLKVSCGDQNCSKYTIGWICVLEKQQTAAIMMLDESYGDVDKQSNDPNTYHLGRVGQHNVVIAWLPQDQGGSNTAAIIAVWITTTFPEIKLCLFLGLGCGIPHKVRLGDVVVGMPYDGLPGVVEWQADENKTTAEMGHPPRILLSALTKIQSDHEIYGFNARKYLAKIKENERLAQTSVVSDVLQDPLFSEDGFEMTREIYGKPKRDKLSQNSKLKQRETEVHYGLIASISCLSKDKDANESLKSVLGSRHLLCVETEMSGLVTNFPCLVIRGICDYLGESHDTRQDWQGPAATVAAAYAKEVLTILPVADVAHLPTIQSMGPSAF</sequence>
<organism evidence="1 2">
    <name type="scientific">Xylaria bambusicola</name>
    <dbReference type="NCBI Taxonomy" id="326684"/>
    <lineage>
        <taxon>Eukaryota</taxon>
        <taxon>Fungi</taxon>
        <taxon>Dikarya</taxon>
        <taxon>Ascomycota</taxon>
        <taxon>Pezizomycotina</taxon>
        <taxon>Sordariomycetes</taxon>
        <taxon>Xylariomycetidae</taxon>
        <taxon>Xylariales</taxon>
        <taxon>Xylariaceae</taxon>
        <taxon>Xylaria</taxon>
    </lineage>
</organism>
<proteinExistence type="predicted"/>
<name>A0AAN7V2E7_9PEZI</name>
<dbReference type="Gene3D" id="3.40.50.1580">
    <property type="entry name" value="Nucleoside phosphorylase domain"/>
    <property type="match status" value="1"/>
</dbReference>
<gene>
    <name evidence="1" type="ORF">RRF57_011216</name>
</gene>
<evidence type="ECO:0000313" key="2">
    <source>
        <dbReference type="Proteomes" id="UP001305414"/>
    </source>
</evidence>
<reference evidence="1 2" key="1">
    <citation type="submission" date="2023-10" db="EMBL/GenBank/DDBJ databases">
        <title>Draft genome sequence of Xylaria bambusicola isolate GMP-LS, the root and basal stem rot pathogen of sugarcane in Indonesia.</title>
        <authorList>
            <person name="Selvaraj P."/>
            <person name="Muralishankar V."/>
            <person name="Muruganantham S."/>
            <person name="Sp S."/>
            <person name="Haryani S."/>
            <person name="Lau K.J.X."/>
            <person name="Naqvi N.I."/>
        </authorList>
    </citation>
    <scope>NUCLEOTIDE SEQUENCE [LARGE SCALE GENOMIC DNA]</scope>
    <source>
        <strain evidence="1">GMP-LS</strain>
    </source>
</reference>
<dbReference type="SUPFAM" id="SSF53167">
    <property type="entry name" value="Purine and uridine phosphorylases"/>
    <property type="match status" value="1"/>
</dbReference>
<dbReference type="GO" id="GO:0009116">
    <property type="term" value="P:nucleoside metabolic process"/>
    <property type="evidence" value="ECO:0007669"/>
    <property type="project" value="InterPro"/>
</dbReference>
<dbReference type="Proteomes" id="UP001305414">
    <property type="component" value="Unassembled WGS sequence"/>
</dbReference>
<keyword evidence="2" id="KW-1185">Reference proteome</keyword>
<evidence type="ECO:0008006" key="3">
    <source>
        <dbReference type="Google" id="ProtNLM"/>
    </source>
</evidence>
<dbReference type="AlphaFoldDB" id="A0AAN7V2E7"/>
<dbReference type="EMBL" id="JAWHQM010000054">
    <property type="protein sequence ID" value="KAK5635504.1"/>
    <property type="molecule type" value="Genomic_DNA"/>
</dbReference>
<protein>
    <recommendedName>
        <fullName evidence="3">Nucleoside phosphorylase domain-containing protein</fullName>
    </recommendedName>
</protein>